<dbReference type="Pfam" id="PF00109">
    <property type="entry name" value="ketoacyl-synt"/>
    <property type="match status" value="3"/>
</dbReference>
<dbReference type="InterPro" id="IPR020843">
    <property type="entry name" value="ER"/>
</dbReference>
<dbReference type="InterPro" id="IPR057326">
    <property type="entry name" value="KR_dom"/>
</dbReference>
<feature type="domain" description="Carrier" evidence="7">
    <location>
        <begin position="2830"/>
        <end position="2905"/>
    </location>
</feature>
<dbReference type="SUPFAM" id="SSF55048">
    <property type="entry name" value="Probable ACP-binding domain of malonyl-CoA ACP transacylase"/>
    <property type="match status" value="3"/>
</dbReference>
<feature type="domain" description="PKS/mFAS DH" evidence="9">
    <location>
        <begin position="3800"/>
        <end position="4073"/>
    </location>
</feature>
<dbReference type="Pfam" id="PF02801">
    <property type="entry name" value="Ketoacyl-synt_C"/>
    <property type="match status" value="3"/>
</dbReference>
<dbReference type="Pfam" id="PF00698">
    <property type="entry name" value="Acyl_transf_1"/>
    <property type="match status" value="3"/>
</dbReference>
<organism evidence="10 11">
    <name type="scientific">Dactylosporangium cerinum</name>
    <dbReference type="NCBI Taxonomy" id="1434730"/>
    <lineage>
        <taxon>Bacteria</taxon>
        <taxon>Bacillati</taxon>
        <taxon>Actinomycetota</taxon>
        <taxon>Actinomycetes</taxon>
        <taxon>Micromonosporales</taxon>
        <taxon>Micromonosporaceae</taxon>
        <taxon>Dactylosporangium</taxon>
    </lineage>
</organism>
<dbReference type="PROSITE" id="PS52004">
    <property type="entry name" value="KS3_2"/>
    <property type="match status" value="3"/>
</dbReference>
<dbReference type="CDD" id="cd08952">
    <property type="entry name" value="KR_1_SDR_x"/>
    <property type="match status" value="2"/>
</dbReference>
<feature type="domain" description="Carrier" evidence="7">
    <location>
        <begin position="1341"/>
        <end position="1416"/>
    </location>
</feature>
<evidence type="ECO:0000256" key="5">
    <source>
        <dbReference type="ARBA" id="ARBA00023315"/>
    </source>
</evidence>
<dbReference type="SMART" id="SM00826">
    <property type="entry name" value="PKS_DH"/>
    <property type="match status" value="1"/>
</dbReference>
<dbReference type="InterPro" id="IPR002364">
    <property type="entry name" value="Quin_OxRdtase/zeta-crystal_CS"/>
</dbReference>
<dbReference type="PANTHER" id="PTHR43775:SF51">
    <property type="entry name" value="INACTIVE PHENOLPHTHIOCEROL SYNTHESIS POLYKETIDE SYNTHASE TYPE I PKS1-RELATED"/>
    <property type="match status" value="1"/>
</dbReference>
<dbReference type="SUPFAM" id="SSF51735">
    <property type="entry name" value="NAD(P)-binding Rossmann-fold domains"/>
    <property type="match status" value="7"/>
</dbReference>
<dbReference type="Gene3D" id="3.40.47.10">
    <property type="match status" value="3"/>
</dbReference>
<dbReference type="SUPFAM" id="SSF50129">
    <property type="entry name" value="GroES-like"/>
    <property type="match status" value="1"/>
</dbReference>
<dbReference type="Gene3D" id="1.10.1200.10">
    <property type="entry name" value="ACP-like"/>
    <property type="match status" value="3"/>
</dbReference>
<dbReference type="SMART" id="SM00823">
    <property type="entry name" value="PKS_PP"/>
    <property type="match status" value="2"/>
</dbReference>
<dbReference type="InterPro" id="IPR041618">
    <property type="entry name" value="PKS_DE"/>
</dbReference>
<comment type="caution">
    <text evidence="10">The sequence shown here is derived from an EMBL/GenBank/DDBJ whole genome shotgun (WGS) entry which is preliminary data.</text>
</comment>
<evidence type="ECO:0000313" key="10">
    <source>
        <dbReference type="EMBL" id="MFC5002732.1"/>
    </source>
</evidence>
<protein>
    <submittedName>
        <fullName evidence="10">Type I polyketide synthase</fullName>
    </submittedName>
</protein>
<dbReference type="Pfam" id="PF13602">
    <property type="entry name" value="ADH_zinc_N_2"/>
    <property type="match status" value="1"/>
</dbReference>
<dbReference type="RefSeq" id="WP_380121098.1">
    <property type="nucleotide sequence ID" value="NZ_JBHSIU010000043.1"/>
</dbReference>
<dbReference type="InterPro" id="IPR036736">
    <property type="entry name" value="ACP-like_sf"/>
</dbReference>
<dbReference type="PROSITE" id="PS52019">
    <property type="entry name" value="PKS_MFAS_DH"/>
    <property type="match status" value="1"/>
</dbReference>
<dbReference type="Gene3D" id="3.90.180.10">
    <property type="entry name" value="Medium-chain alcohol dehydrogenases, catalytic domain"/>
    <property type="match status" value="1"/>
</dbReference>
<keyword evidence="2" id="KW-0597">Phosphoprotein</keyword>
<dbReference type="CDD" id="cd05195">
    <property type="entry name" value="enoyl_red"/>
    <property type="match status" value="1"/>
</dbReference>
<keyword evidence="11" id="KW-1185">Reference proteome</keyword>
<dbReference type="InterPro" id="IPR011032">
    <property type="entry name" value="GroES-like_sf"/>
</dbReference>
<dbReference type="PROSITE" id="PS00606">
    <property type="entry name" value="KS3_1"/>
    <property type="match status" value="3"/>
</dbReference>
<dbReference type="Pfam" id="PF16197">
    <property type="entry name" value="KAsynt_C_assoc"/>
    <property type="match status" value="3"/>
</dbReference>
<dbReference type="InterPro" id="IPR006162">
    <property type="entry name" value="Ppantetheine_attach_site"/>
</dbReference>
<dbReference type="SUPFAM" id="SSF53901">
    <property type="entry name" value="Thiolase-like"/>
    <property type="match status" value="3"/>
</dbReference>
<dbReference type="InterPro" id="IPR001227">
    <property type="entry name" value="Ac_transferase_dom_sf"/>
</dbReference>
<dbReference type="NCBIfam" id="NF045894">
    <property type="entry name" value="PKS_plus_SDR"/>
    <property type="match status" value="2"/>
</dbReference>
<evidence type="ECO:0000256" key="6">
    <source>
        <dbReference type="PROSITE-ProRule" id="PRU01363"/>
    </source>
</evidence>
<dbReference type="InterPro" id="IPR020807">
    <property type="entry name" value="PKS_DH"/>
</dbReference>
<dbReference type="InterPro" id="IPR055123">
    <property type="entry name" value="SpnB-like_Rossmann"/>
</dbReference>
<dbReference type="Pfam" id="PF08240">
    <property type="entry name" value="ADH_N"/>
    <property type="match status" value="1"/>
</dbReference>
<dbReference type="Pfam" id="PF22953">
    <property type="entry name" value="SpnB_Rossmann"/>
    <property type="match status" value="1"/>
</dbReference>
<evidence type="ECO:0000259" key="7">
    <source>
        <dbReference type="PROSITE" id="PS50075"/>
    </source>
</evidence>
<sequence>PREALAMDPQQRLLLEASWEAFEQAGIDPAEVRGTRTGTFVGAAASSYGQGMHLPSSVEGHILTGSATSVISGRVAYTFGLEGPAVTVDTACSSSLVALHLAAQALRHDDCGMALAAGVTVMAGPDIFTEFERQQGLAGDARCKAFSAAADGTGWSEGVGVLLLERLSDARRNGHQVLALVRGTAINQDGASNGLTAPNGPAQQRVIGQALANAGLEPSDVDAVEAHGTGTRLGDPIEAQALLATYGQDRADEHPLWLGSIKSNIGHSQSAAGVAGVIKMVLAMQHGVLPKTLHVDAPSPYVDWTSGALALLTDTVEWPGTGRPRRAAVSSFGISGTNAHAIIEQAAEPTPTTAPAPRTAPPVVLWPVSAHTADALAVQADQLRAFVDADPALDLLDVGHSLVTTRTTLDHRAVVLAGDRDGLLGGLDDLAAGRPSPAAVRGTDTGGRLAFLFTGQGAQRAGMGAGVHERFPVFADAYDAICARFEAHLDRPLRDADLNQTVYTQASLFAVEVALFRLLESFGIRPDLLLGHSIGELAAAHVAGVLSLDDAVTLVAARGRLMQALPAGGAMLAVRATEAEVRAALEPFHGRVDIAAVNGPDSVVVSGEAAVIDELFTDRKTSRLKVSHAFHSPLMEPMLEEFRTVAAGLSYAPPRIPIVSNLTGQPVEEYTADYWVRHVREAVRFADGVACLQANGVTRYLEVGPSAVLAGLVAQAVSGPALVAAAMRADHDETETLLRAVAELHVAGVDVDLRSLYAGWHGRRIALPGYPFQRQRFWPEPLHTTIGQHDTAEPAEARFWAAVERQDAAAVADSLTTGGGHVASLDALDAVLPALSSWRRSRREQSTVDSWRYRISWKPVADLPRPALRGTWLVVTPADAAPTELIAGLRAAGAETIEFRLTADLSAQSLAAGLRAALGDGTEPDGILSLAALDETPVPGLAALPAGLAATAALVQALDLAGLVAPLWCLTSGAVSVGRTDRLRSPIQAQTWGLGRVAAFEDPQRWGGLIDLPETLDGRVVARLASVLAQRAEDQVAVRATGVYGRRLHRAAPASAAGLPVLPGGTVLVTGGTGALGAEVARHLAGSGVPHLLLTSRRGLDSPGAAGLVEELTELGARVTVAACDVADYDALAGLLAGVPDLAGVVHTAGVLDDGVLESLTPERFETVLRGKALAAAHLDELTAGLDLSMFVLFSSLTGTVGGAGQANYAAANAYLDALAQHRRQRGLAATSIAWGPWSGTGMAAGTAAAQRLRRGGLIPLPSDLALTALAAAVAHQDADVTVADIDWAAFAPALLAARPSRLVAELIEVQQSLAAVQLHEPGGTALRDRLAALPPAEQSATMLDLVRARAALVLRHSSASAIDPDRAFRELGFDSLTAVELRNVLEGVTGLRLPASLVFDYPNAHALAEHLRGALVGDAAPVVAGITPSDVDDDPIVIVGMGCRYPGGVASPDDLWALVASGGDGVSAFPDDRGWDLAADADYARLGGFVTDVSGFDAALFGISPREALAMDPQQRLLLEVSWETFERAGVDPRSLRGSSVGVFVGASNSGYGVGGRLPEGTEGHLLTGVANSVISGRVAYTFGLEGPAVTVDTACSSSLVALHWATQALRAGECGMALVGGVTVLPTPAVFEEFSRQDGLAADGRCKAFAGAADGTGWAEGVGLLLVERLSDAERNGHQILAVVRGSAVNQDGASNGLTAPNGPSQQRVIRQALAGAGLTAADVDVVEAHGTGTRLGDPIEAQALLATYGQDRPADRPLWLGSVKSNIGHTQAAAGVAGIIKMVMAMRHELLPRTLHVDEPTPQVDWSAGAVELLTEARPWKRNGRPRLAAVSSFGISGTNVHTIIEQAPASEPSSSTDWTGTVPWVVSARSAEALRGQAARLREFAAADPSLVPGVVGAALAVSRASLPHRAVVLADSVAGFVDGLAALEAGSSAANVVRGSAGEGRLAVLFTGQGAQRSDMGRGLYERFPVFADAYDAVCARFDLLLDQPLRDADVNQTVYTQASLFALEVALFRLIESFGLRPDFLLGHSIGELAAAHVAGVLSLDDAIQLVAARGRLMQALPAGGAMLAVQATEAEVRSALEPFAGRVDVAAVNGPTSIVVSGDASVIDGLFEDRKTSRLTVSHAFHSPLMEPMLEEFRAIAAGLTFAPPQIPIVSNLTGQLVEEYTADYWVRHVREAVRFADGVAWLSGNGVSRFLEVGPSGVLTAMAQQCLTGETVLAPALRKDRDEPTSLLHALATLHVNGIGIDWAPALPAGGHVDLPTYAFQHERYWLEPTHTLSADTVETRFWDAVEREDLEGLARSLEVHDDAGSAIDALGAVLPVLSGWRRKRRERGTVDSWRYTTSWTPLPSAPAELSGTWLVVVPAGEQGGDIIAALRRAGADAIELDVTESDTDRAGLARRIAAVAGDAELAGIVSLAGMDDTPHPQHPVVPVGVALTALLLQALGDLDTQAPLWCLTRGAVSVGAADPLRHPTQALVWGLGRTAALEAPRRWGGLIDLPELLDERAGRRLTDVLGGSAEDQVAVRATGVYGRRLHRAAPAGGAPVVPGGTVLLTGGTGALGAVVARHLAGSGVPHLLLTSRRGLDSPGAAGLVEELTELGARVTVAACDVADYDALAGLLAGVPDLAGVVHTAGVLDDGVLESLTPERFATVYATKVAAAVHLDRLTAGLDLSMFVLFSSVAGTIGSAGQANYASANAFLDALAQHRRQRGLAATSIAWGPWAQAGMATADDAITRRMRRGGMPPMAPELAVAAFADAVAGDQPCVAVAEVDWPTFGPAFTAVRPSPLLTALPELHTQPPATQTGASLADRVAALPAAERQRVLSALVRDEAAAVLGYRDRSAVESARAFKELGIDSLTAVELRNRLSVATGLHLPASLVFDYPNAEILARHLAGELTGSGTGAADTAAAAVDTTDPIVIVSMSCRFPGGATSPEALWDLLIEGREAITPFPTDRGWDLDALFDPDPDNPRTSHARVGGFIPDVADFDAELFGINPREALAMDPQQRLLLETTWEVFERAGVDATTLAGTPTGVFMGTNSQDYGSLLIDSASGNEGYLATGNAASVVSGRIAYVLGTEGPAITVDTACSSSLVALHLAVQALRAGECDLALAGGVAVISTPGIFTEFSRQRALAADGRCKAFSAEADGTGWGEGVGVLLLERLSDAERNGHEILAVVRGSAVNQDGASNGLTAPNGPSQQRVIRRALAGAGLEPSDVDVVEAHGTGTRLGDPIEAQALLATYGQDRPADRPLWLGSVKSNIGHTQAAAGVAGIIKMVMAMRHGVLPPTLHAGAPTPHVDWSAGAIELLTEARPWEAGDRIRRAGVSSFGMSGTNVHTILEAPPAVPETHRELAAPAVTPWLLSAKTAGSLPAQAGRLREFAAADSSLDVGTVGAALAMSRASLPHRAVVLADSVAGFVDGLAALEQDAAAADVVRGSVGEGGLALLFTGQGAQRSDMGRGLYERFPVFADAYDAVCARFDLLLDQPLRDADVNQTVYTQASLFALEVALFRLVESFGLRPDFLLGHSIGELAAAHVAGVLSLDDAVALVAARGRLMQALPAGGAMLAVQATEAEVRVVCEPFAGRVDIAAVNGPTSIVVSGEAAVIDGLFKDRKTSRLTVSHAFHSSLMEPMLEEFRAIAAGLSYAPPQIPIVSNLTGQLVEEYTADYWVRHVREAVRFADGIGWLEGNGVSRFLEVGPSGVLTAMAQGCLTGGETVLAAALRKDRDEPTTLLHALATLHVNGVDVGWAAILPAGGRVDLPTYAFQRRRYWPQPAPALRGDVTEAGLGVAGHPLLGAAVPVAGGDGILLTGRLSLQTHPWLADHRVLDRVLLPGTAFVELALHAGRQVGADQLDELTIEAPLVLPPTGRVQVQVNVGAADASGSRPVQVYSRVDPDAAWVRHADGLVSQGTPDVGAGLPTWPPAGAEPIALDGFYADVAEQLHVDYGPVFRGLRAAWRAADAVYAEVALPEPAQGDAGSFGLHPALLDAALHVTGLGGFLGDGTQAQLPFAWTGVRLHASGAAVLRVRMAAESGGVSMRVADGTGAPVATVRKLVLRTVSPDALAAPGATDLHDALFTVDWTPAPAPTATLAAVAFLGGGADAARHGADRVVADLAELRADDARPDVVVWPVPVPAGADTAARTHALTAEVLAFTQDWLADDRFADARLAVLTSGAVPAGGSVTDLAAAAIWGLLRSAQTENPDRIVLIDVDGSVDSWRLIGAAAALGEPEVALRAGQVLVPRLVRALPSTSLSVPEGPESWRLESAGGGTLESLVFAPSGVVPLGPGEVRIGVRATGVNFRDVLLGLGVYPEPGLMGAEGAGVVVEVAADVTGLQVGDRVFGLFNGGFGPLVVVDHRVVSVFPAGWSFVEAASVPMAYLTAWYALRDLAGVRAGESLLVHAAAGGVGMAAVQLARHWGVEVYGTASPPKWDALRSLGLDDAHIASSRDLDFEATFRAATGGRGVDVVLNSLAGPFVDASLRLLAPGGRFSEMGKADVRDPEVVAEQYGGASYRAFDVSEAGFARIGVMLAEIAALFEQGALSLSPVTAWDVREAGAAFRHMSQAKHIGKNVLTIPAIPQGSVLITGGTGGLGALLAEHLVRSHGVRSLVLTSRRGPDAPGAGALVDRLAELGAHAEVVACDAADRDAVAAVVAGRALAGVVHCAGVLDDGVFAALTPERLDGVLRPKVDAAVHLHELTKDMDLAWFVVFSSASATFGSAGQANYAAANAFLDGLMSYRRSLGLPGLSLGWGLWAEASGMTGHLAGRDVARAGGGLSTELGLALFDAAMLQSRPHLVPTPLDLAAVRTAPGPVPPLLRRSAGAQMRRAVDGPTGGGTLADRLAAMPEADRERLLLDLVTGAAAAVLGHGTADAVDARRAFKDLG</sequence>
<feature type="domain" description="Ketosynthase family 3 (KS3)" evidence="8">
    <location>
        <begin position="1"/>
        <end position="345"/>
    </location>
</feature>
<dbReference type="Gene3D" id="3.10.129.110">
    <property type="entry name" value="Polyketide synthase dehydratase"/>
    <property type="match status" value="1"/>
</dbReference>
<evidence type="ECO:0000256" key="4">
    <source>
        <dbReference type="ARBA" id="ARBA00023268"/>
    </source>
</evidence>
<evidence type="ECO:0000313" key="11">
    <source>
        <dbReference type="Proteomes" id="UP001595912"/>
    </source>
</evidence>
<dbReference type="InterPro" id="IPR013154">
    <property type="entry name" value="ADH-like_N"/>
</dbReference>
<dbReference type="Pfam" id="PF21089">
    <property type="entry name" value="PKS_DH_N"/>
    <property type="match status" value="1"/>
</dbReference>
<dbReference type="Pfam" id="PF08659">
    <property type="entry name" value="KR"/>
    <property type="match status" value="3"/>
</dbReference>
<dbReference type="SMART" id="SM00822">
    <property type="entry name" value="PKS_KR"/>
    <property type="match status" value="3"/>
</dbReference>
<keyword evidence="4" id="KW-0511">Multifunctional enzyme</keyword>
<feature type="region of interest" description="C-terminal hotdog fold" evidence="6">
    <location>
        <begin position="3934"/>
        <end position="4073"/>
    </location>
</feature>
<reference evidence="11" key="1">
    <citation type="journal article" date="2019" name="Int. J. Syst. Evol. Microbiol.">
        <title>The Global Catalogue of Microorganisms (GCM) 10K type strain sequencing project: providing services to taxonomists for standard genome sequencing and annotation.</title>
        <authorList>
            <consortium name="The Broad Institute Genomics Platform"/>
            <consortium name="The Broad Institute Genome Sequencing Center for Infectious Disease"/>
            <person name="Wu L."/>
            <person name="Ma J."/>
        </authorList>
    </citation>
    <scope>NUCLEOTIDE SEQUENCE [LARGE SCALE GENOMIC DNA]</scope>
    <source>
        <strain evidence="11">CGMCC 4.7152</strain>
    </source>
</reference>
<dbReference type="PROSITE" id="PS50075">
    <property type="entry name" value="CARRIER"/>
    <property type="match status" value="2"/>
</dbReference>
<feature type="non-terminal residue" evidence="10">
    <location>
        <position position="4892"/>
    </location>
</feature>
<evidence type="ECO:0000256" key="1">
    <source>
        <dbReference type="ARBA" id="ARBA00022450"/>
    </source>
</evidence>
<dbReference type="CDD" id="cd08956">
    <property type="entry name" value="KR_3_FAS_SDR_x"/>
    <property type="match status" value="1"/>
</dbReference>
<dbReference type="Pfam" id="PF00550">
    <property type="entry name" value="PP-binding"/>
    <property type="match status" value="2"/>
</dbReference>
<feature type="domain" description="Ketosynthase family 3 (KS3)" evidence="8">
    <location>
        <begin position="2923"/>
        <end position="3349"/>
    </location>
</feature>
<dbReference type="InterPro" id="IPR020806">
    <property type="entry name" value="PKS_PP-bd"/>
</dbReference>
<dbReference type="InterPro" id="IPR014043">
    <property type="entry name" value="Acyl_transferase_dom"/>
</dbReference>
<name>A0ABV9W5X3_9ACTN</name>
<accession>A0ABV9W5X3</accession>
<dbReference type="Gene3D" id="3.30.70.3290">
    <property type="match status" value="3"/>
</dbReference>
<dbReference type="Proteomes" id="UP001595912">
    <property type="component" value="Unassembled WGS sequence"/>
</dbReference>
<feature type="active site" description="Proton donor; for dehydratase activity" evidence="6">
    <location>
        <position position="3996"/>
    </location>
</feature>
<dbReference type="InterPro" id="IPR014031">
    <property type="entry name" value="Ketoacyl_synth_C"/>
</dbReference>
<dbReference type="InterPro" id="IPR018201">
    <property type="entry name" value="Ketoacyl_synth_AS"/>
</dbReference>
<dbReference type="EMBL" id="JBHSIU010000043">
    <property type="protein sequence ID" value="MFC5002732.1"/>
    <property type="molecule type" value="Genomic_DNA"/>
</dbReference>
<keyword evidence="1" id="KW-0596">Phosphopantetheine</keyword>
<dbReference type="InterPro" id="IPR049552">
    <property type="entry name" value="PKS_DH_N"/>
</dbReference>
<dbReference type="Gene3D" id="3.40.50.720">
    <property type="entry name" value="NAD(P)-binding Rossmann-like Domain"/>
    <property type="match status" value="3"/>
</dbReference>
<dbReference type="InterPro" id="IPR013968">
    <property type="entry name" value="PKS_KR"/>
</dbReference>
<dbReference type="SMART" id="SM00825">
    <property type="entry name" value="PKS_KS"/>
    <property type="match status" value="3"/>
</dbReference>
<dbReference type="SMART" id="SM00827">
    <property type="entry name" value="PKS_AT"/>
    <property type="match status" value="3"/>
</dbReference>
<keyword evidence="3" id="KW-0808">Transferase</keyword>
<gene>
    <name evidence="10" type="ORF">ACFPIJ_33505</name>
</gene>
<dbReference type="SMART" id="SM01294">
    <property type="entry name" value="PKS_PP_betabranch"/>
    <property type="match status" value="2"/>
</dbReference>
<dbReference type="InterPro" id="IPR016035">
    <property type="entry name" value="Acyl_Trfase/lysoPLipase"/>
</dbReference>
<feature type="region of interest" description="N-terminal hotdog fold" evidence="6">
    <location>
        <begin position="3800"/>
        <end position="3922"/>
    </location>
</feature>
<dbReference type="InterPro" id="IPR020841">
    <property type="entry name" value="PKS_Beta-ketoAc_synthase_dom"/>
</dbReference>
<dbReference type="Pfam" id="PF14765">
    <property type="entry name" value="PS-DH"/>
    <property type="match status" value="1"/>
</dbReference>
<dbReference type="Gene3D" id="3.40.366.10">
    <property type="entry name" value="Malonyl-Coenzyme A Acyl Carrier Protein, domain 2"/>
    <property type="match status" value="3"/>
</dbReference>
<dbReference type="PANTHER" id="PTHR43775">
    <property type="entry name" value="FATTY ACID SYNTHASE"/>
    <property type="match status" value="1"/>
</dbReference>
<dbReference type="InterPro" id="IPR049900">
    <property type="entry name" value="PKS_mFAS_DH"/>
</dbReference>
<dbReference type="Gene3D" id="3.40.50.11460">
    <property type="match status" value="1"/>
</dbReference>
<dbReference type="InterPro" id="IPR014030">
    <property type="entry name" value="Ketoacyl_synth_N"/>
</dbReference>
<evidence type="ECO:0000259" key="8">
    <source>
        <dbReference type="PROSITE" id="PS52004"/>
    </source>
</evidence>
<dbReference type="InterPro" id="IPR036291">
    <property type="entry name" value="NAD(P)-bd_dom_sf"/>
</dbReference>
<dbReference type="PROSITE" id="PS01162">
    <property type="entry name" value="QOR_ZETA_CRYSTAL"/>
    <property type="match status" value="1"/>
</dbReference>
<dbReference type="InterPro" id="IPR049551">
    <property type="entry name" value="PKS_DH_C"/>
</dbReference>
<dbReference type="InterPro" id="IPR050091">
    <property type="entry name" value="PKS_NRPS_Biosynth_Enz"/>
</dbReference>
<evidence type="ECO:0000256" key="2">
    <source>
        <dbReference type="ARBA" id="ARBA00022553"/>
    </source>
</evidence>
<dbReference type="PROSITE" id="PS00012">
    <property type="entry name" value="PHOSPHOPANTETHEINE"/>
    <property type="match status" value="1"/>
</dbReference>
<dbReference type="SUPFAM" id="SSF47336">
    <property type="entry name" value="ACP-like"/>
    <property type="match status" value="2"/>
</dbReference>
<evidence type="ECO:0000256" key="3">
    <source>
        <dbReference type="ARBA" id="ARBA00022679"/>
    </source>
</evidence>
<feature type="active site" description="Proton acceptor; for dehydratase activity" evidence="6">
    <location>
        <position position="3832"/>
    </location>
</feature>
<feature type="domain" description="Ketosynthase family 3 (KS3)" evidence="8">
    <location>
        <begin position="1434"/>
        <end position="1850"/>
    </location>
</feature>
<dbReference type="Pfam" id="PF18369">
    <property type="entry name" value="PKS_DE"/>
    <property type="match status" value="2"/>
</dbReference>
<dbReference type="InterPro" id="IPR009081">
    <property type="entry name" value="PP-bd_ACP"/>
</dbReference>
<evidence type="ECO:0000259" key="9">
    <source>
        <dbReference type="PROSITE" id="PS52019"/>
    </source>
</evidence>
<proteinExistence type="predicted"/>
<dbReference type="InterPro" id="IPR016039">
    <property type="entry name" value="Thiolase-like"/>
</dbReference>
<dbReference type="InterPro" id="IPR042104">
    <property type="entry name" value="PKS_dehydratase_sf"/>
</dbReference>
<dbReference type="InterPro" id="IPR032821">
    <property type="entry name" value="PKS_assoc"/>
</dbReference>
<keyword evidence="5" id="KW-0012">Acyltransferase</keyword>
<dbReference type="CDD" id="cd00833">
    <property type="entry name" value="PKS"/>
    <property type="match status" value="3"/>
</dbReference>
<dbReference type="Gene3D" id="6.10.140.1830">
    <property type="match status" value="2"/>
</dbReference>
<feature type="non-terminal residue" evidence="10">
    <location>
        <position position="1"/>
    </location>
</feature>
<dbReference type="SUPFAM" id="SSF52151">
    <property type="entry name" value="FabD/lysophospholipase-like"/>
    <property type="match status" value="3"/>
</dbReference>
<dbReference type="SMART" id="SM00829">
    <property type="entry name" value="PKS_ER"/>
    <property type="match status" value="1"/>
</dbReference>
<dbReference type="InterPro" id="IPR016036">
    <property type="entry name" value="Malonyl_transacylase_ACP-bd"/>
</dbReference>